<keyword evidence="1" id="KW-0812">Transmembrane</keyword>
<dbReference type="InterPro" id="IPR022134">
    <property type="entry name" value="DUF3667"/>
</dbReference>
<keyword evidence="1" id="KW-0472">Membrane</keyword>
<organism evidence="2 3">
    <name type="scientific">Sphingomonas crocodyli</name>
    <dbReference type="NCBI Taxonomy" id="1979270"/>
    <lineage>
        <taxon>Bacteria</taxon>
        <taxon>Pseudomonadati</taxon>
        <taxon>Pseudomonadota</taxon>
        <taxon>Alphaproteobacteria</taxon>
        <taxon>Sphingomonadales</taxon>
        <taxon>Sphingomonadaceae</taxon>
        <taxon>Sphingomonas</taxon>
    </lineage>
</organism>
<dbReference type="Pfam" id="PF12412">
    <property type="entry name" value="DUF3667"/>
    <property type="match status" value="1"/>
</dbReference>
<accession>A0A437MAY6</accession>
<proteinExistence type="predicted"/>
<dbReference type="Proteomes" id="UP000282971">
    <property type="component" value="Unassembled WGS sequence"/>
</dbReference>
<name>A0A437MAY6_9SPHN</name>
<dbReference type="EMBL" id="SACN01000001">
    <property type="protein sequence ID" value="RVT94810.1"/>
    <property type="molecule type" value="Genomic_DNA"/>
</dbReference>
<protein>
    <submittedName>
        <fullName evidence="2">DUF3667 domain-containing protein</fullName>
    </submittedName>
</protein>
<sequence>MSDLDNIGSVVTGGIVARTVEHLGHSAGPDGHDQSGDCANCGATLTATYCGNCGQHGHVHRTMMALVHDILHGVFHFEGRTWNTLPMLVWRPGELTRRYAQGERVKFVSPMALFLFSVFIMFAVTASLTKNLDFGMAGRTKPEPGLIAEYQYQTKRLAKAEKRLAQPTDPTDVDDNEDRATALQRRDKAKAEVARLTAAAAALEIPPAKLRAPVKTEKAANPIEHAAENPALTAYKMKSYAYKYSWALIPISLPFIWLLFPLRRDVGMYDHAIFATYSLSFMLLMVTTLVALYYLWIPAWILWTAFAFIPPIHMYRQLKGAYQLSSVGAFWRMSVLLTMTSISGCLFFALLVYLGSSE</sequence>
<comment type="caution">
    <text evidence="2">The sequence shown here is derived from an EMBL/GenBank/DDBJ whole genome shotgun (WGS) entry which is preliminary data.</text>
</comment>
<reference evidence="2 3" key="1">
    <citation type="submission" date="2019-01" db="EMBL/GenBank/DDBJ databases">
        <authorList>
            <person name="Chen W.-M."/>
        </authorList>
    </citation>
    <scope>NUCLEOTIDE SEQUENCE [LARGE SCALE GENOMIC DNA]</scope>
    <source>
        <strain evidence="2 3">CCP-7</strain>
    </source>
</reference>
<feature type="transmembrane region" description="Helical" evidence="1">
    <location>
        <begin position="274"/>
        <end position="294"/>
    </location>
</feature>
<dbReference type="RefSeq" id="WP_127744385.1">
    <property type="nucleotide sequence ID" value="NZ_SACN01000001.1"/>
</dbReference>
<evidence type="ECO:0000256" key="1">
    <source>
        <dbReference type="SAM" id="Phobius"/>
    </source>
</evidence>
<dbReference type="OrthoDB" id="9111327at2"/>
<feature type="transmembrane region" description="Helical" evidence="1">
    <location>
        <begin position="330"/>
        <end position="354"/>
    </location>
</feature>
<keyword evidence="3" id="KW-1185">Reference proteome</keyword>
<feature type="transmembrane region" description="Helical" evidence="1">
    <location>
        <begin position="244"/>
        <end position="262"/>
    </location>
</feature>
<evidence type="ECO:0000313" key="3">
    <source>
        <dbReference type="Proteomes" id="UP000282971"/>
    </source>
</evidence>
<keyword evidence="1" id="KW-1133">Transmembrane helix</keyword>
<gene>
    <name evidence="2" type="ORF">EOD43_13605</name>
</gene>
<evidence type="ECO:0000313" key="2">
    <source>
        <dbReference type="EMBL" id="RVT94810.1"/>
    </source>
</evidence>
<dbReference type="AlphaFoldDB" id="A0A437MAY6"/>
<feature type="transmembrane region" description="Helical" evidence="1">
    <location>
        <begin position="300"/>
        <end position="318"/>
    </location>
</feature>
<feature type="transmembrane region" description="Helical" evidence="1">
    <location>
        <begin position="107"/>
        <end position="128"/>
    </location>
</feature>